<dbReference type="STRING" id="907931.GCA_000165675_00181"/>
<reference evidence="1 2" key="1">
    <citation type="journal article" date="2019" name="Appl. Microbiol. Biotechnol.">
        <title>Uncovering carbohydrate metabolism through a genotype-phenotype association study of 56 lactic acid bacteria genomes.</title>
        <authorList>
            <person name="Buron-Moles G."/>
            <person name="Chailyan A."/>
            <person name="Dolejs I."/>
            <person name="Forster J."/>
            <person name="Miks M.H."/>
        </authorList>
    </citation>
    <scope>NUCLEOTIDE SEQUENCE [LARGE SCALE GENOMIC DNA]</scope>
    <source>
        <strain evidence="1 2">ATCC 700006</strain>
    </source>
</reference>
<proteinExistence type="predicted"/>
<dbReference type="EMBL" id="PUFI01000015">
    <property type="protein sequence ID" value="TDG67756.1"/>
    <property type="molecule type" value="Genomic_DNA"/>
</dbReference>
<organism evidence="1 2">
    <name type="scientific">Leuconostoc fallax</name>
    <dbReference type="NCBI Taxonomy" id="1251"/>
    <lineage>
        <taxon>Bacteria</taxon>
        <taxon>Bacillati</taxon>
        <taxon>Bacillota</taxon>
        <taxon>Bacilli</taxon>
        <taxon>Lactobacillales</taxon>
        <taxon>Lactobacillaceae</taxon>
        <taxon>Leuconostoc</taxon>
    </lineage>
</organism>
<evidence type="ECO:0000313" key="1">
    <source>
        <dbReference type="EMBL" id="TDG67756.1"/>
    </source>
</evidence>
<gene>
    <name evidence="1" type="ORF">C5L23_001555</name>
</gene>
<comment type="caution">
    <text evidence="1">The sequence shown here is derived from an EMBL/GenBank/DDBJ whole genome shotgun (WGS) entry which is preliminary data.</text>
</comment>
<sequence>MTKIALSKRIIIIVMGISFAKIANQAVITGYM</sequence>
<accession>A0A4R5N8I3</accession>
<protein>
    <submittedName>
        <fullName evidence="1">Uncharacterized protein</fullName>
    </submittedName>
</protein>
<dbReference type="AlphaFoldDB" id="A0A4R5N8I3"/>
<keyword evidence="2" id="KW-1185">Reference proteome</keyword>
<evidence type="ECO:0000313" key="2">
    <source>
        <dbReference type="Proteomes" id="UP000295681"/>
    </source>
</evidence>
<name>A0A4R5N8I3_9LACO</name>
<dbReference type="Proteomes" id="UP000295681">
    <property type="component" value="Unassembled WGS sequence"/>
</dbReference>